<accession>A0ABQ9XNS3</accession>
<sequence length="95" mass="10317">MLSCLSDCDSFIIIIRASNLISSQSLVCGECKPLRPVVLNGLLVLATGLSRLDCVSLLLMIPTEYDWALSAILDAGFIRIIELYCQTTSPDDVPV</sequence>
<protein>
    <submittedName>
        <fullName evidence="1">Uncharacterized protein</fullName>
    </submittedName>
</protein>
<organism evidence="1 2">
    <name type="scientific">Blattamonas nauphoetae</name>
    <dbReference type="NCBI Taxonomy" id="2049346"/>
    <lineage>
        <taxon>Eukaryota</taxon>
        <taxon>Metamonada</taxon>
        <taxon>Preaxostyla</taxon>
        <taxon>Oxymonadida</taxon>
        <taxon>Blattamonas</taxon>
    </lineage>
</organism>
<evidence type="ECO:0000313" key="2">
    <source>
        <dbReference type="Proteomes" id="UP001281761"/>
    </source>
</evidence>
<comment type="caution">
    <text evidence="1">The sequence shown here is derived from an EMBL/GenBank/DDBJ whole genome shotgun (WGS) entry which is preliminary data.</text>
</comment>
<proteinExistence type="predicted"/>
<dbReference type="EMBL" id="JARBJD010000092">
    <property type="protein sequence ID" value="KAK2953404.1"/>
    <property type="molecule type" value="Genomic_DNA"/>
</dbReference>
<evidence type="ECO:0000313" key="1">
    <source>
        <dbReference type="EMBL" id="KAK2953404.1"/>
    </source>
</evidence>
<keyword evidence="2" id="KW-1185">Reference proteome</keyword>
<gene>
    <name evidence="1" type="ORF">BLNAU_11690</name>
</gene>
<dbReference type="Proteomes" id="UP001281761">
    <property type="component" value="Unassembled WGS sequence"/>
</dbReference>
<name>A0ABQ9XNS3_9EUKA</name>
<reference evidence="1 2" key="1">
    <citation type="journal article" date="2022" name="bioRxiv">
        <title>Genomics of Preaxostyla Flagellates Illuminates Evolutionary Transitions and the Path Towards Mitochondrial Loss.</title>
        <authorList>
            <person name="Novak L.V.F."/>
            <person name="Treitli S.C."/>
            <person name="Pyrih J."/>
            <person name="Halakuc P."/>
            <person name="Pipaliya S.V."/>
            <person name="Vacek V."/>
            <person name="Brzon O."/>
            <person name="Soukal P."/>
            <person name="Eme L."/>
            <person name="Dacks J.B."/>
            <person name="Karnkowska A."/>
            <person name="Elias M."/>
            <person name="Hampl V."/>
        </authorList>
    </citation>
    <scope>NUCLEOTIDE SEQUENCE [LARGE SCALE GENOMIC DNA]</scope>
    <source>
        <strain evidence="1">NAU3</strain>
        <tissue evidence="1">Gut</tissue>
    </source>
</reference>